<keyword evidence="5" id="KW-0804">Transcription</keyword>
<dbReference type="NCBIfam" id="TIGR02957">
    <property type="entry name" value="SigX4"/>
    <property type="match status" value="1"/>
</dbReference>
<organism evidence="9 10">
    <name type="scientific">Nocardioides cavernae</name>
    <dbReference type="NCBI Taxonomy" id="1921566"/>
    <lineage>
        <taxon>Bacteria</taxon>
        <taxon>Bacillati</taxon>
        <taxon>Actinomycetota</taxon>
        <taxon>Actinomycetes</taxon>
        <taxon>Propionibacteriales</taxon>
        <taxon>Nocardioidaceae</taxon>
        <taxon>Nocardioides</taxon>
    </lineage>
</organism>
<comment type="caution">
    <text evidence="9">The sequence shown here is derived from an EMBL/GenBank/DDBJ whole genome shotgun (WGS) entry which is preliminary data.</text>
</comment>
<evidence type="ECO:0000259" key="7">
    <source>
        <dbReference type="Pfam" id="PF08281"/>
    </source>
</evidence>
<sequence length="298" mass="32766">MPEPERTDDDIERALALFADSRPRMFGIAYRMLGSVAEAEDIVQEAWLRWQQTDRSVVRNPGGFLTTMTTRLAINTAESARMRREQYVGPWLPEPVDTSADPLLGAERAEAIGVAVLVILESLPPRERAAYVLREAFAYDYGDIAEVLETTSANARQVVSRARRHLAAEQARPPEPVDPARHRALLEAFLDAARAGDLAALERVLAEDVVSVSDGAGMVRRAARHPVVGRSQVARFVAAFAPVFWPDTTITWLRTNGAPSVLVQQDGEAVAVLSLDVSGAGIERLMWVMVPDKLTRMS</sequence>
<name>A0ABR8NDA4_9ACTN</name>
<gene>
    <name evidence="9" type="ORF">IEZ26_11275</name>
</gene>
<protein>
    <submittedName>
        <fullName evidence="9">RNA polymerase sigma-70 factor</fullName>
    </submittedName>
</protein>
<dbReference type="InterPro" id="IPR014303">
    <property type="entry name" value="RNA_pol_sigma-70_ECF"/>
</dbReference>
<evidence type="ECO:0000256" key="2">
    <source>
        <dbReference type="ARBA" id="ARBA00011344"/>
    </source>
</evidence>
<dbReference type="InterPro" id="IPR013325">
    <property type="entry name" value="RNA_pol_sigma_r2"/>
</dbReference>
<dbReference type="PANTHER" id="PTHR30173:SF36">
    <property type="entry name" value="ECF RNA POLYMERASE SIGMA FACTOR SIGJ"/>
    <property type="match status" value="1"/>
</dbReference>
<keyword evidence="4" id="KW-0731">Sigma factor</keyword>
<dbReference type="Gene3D" id="1.10.10.10">
    <property type="entry name" value="Winged helix-like DNA-binding domain superfamily/Winged helix DNA-binding domain"/>
    <property type="match status" value="1"/>
</dbReference>
<dbReference type="InterPro" id="IPR007627">
    <property type="entry name" value="RNA_pol_sigma70_r2"/>
</dbReference>
<comment type="subunit">
    <text evidence="2">Interacts transiently with the RNA polymerase catalytic core formed by RpoA, RpoB, RpoC and RpoZ (2 alpha, 1 beta, 1 beta' and 1 omega subunit) to form the RNA polymerase holoenzyme that can initiate transcription.</text>
</comment>
<accession>A0ABR8NDA4</accession>
<evidence type="ECO:0000259" key="6">
    <source>
        <dbReference type="Pfam" id="PF04542"/>
    </source>
</evidence>
<dbReference type="InterPro" id="IPR036388">
    <property type="entry name" value="WH-like_DNA-bd_sf"/>
</dbReference>
<evidence type="ECO:0000313" key="10">
    <source>
        <dbReference type="Proteomes" id="UP000618818"/>
    </source>
</evidence>
<dbReference type="Pfam" id="PF08281">
    <property type="entry name" value="Sigma70_r4_2"/>
    <property type="match status" value="1"/>
</dbReference>
<evidence type="ECO:0000256" key="3">
    <source>
        <dbReference type="ARBA" id="ARBA00023015"/>
    </source>
</evidence>
<dbReference type="Gene3D" id="1.10.1740.10">
    <property type="match status" value="1"/>
</dbReference>
<evidence type="ECO:0000256" key="4">
    <source>
        <dbReference type="ARBA" id="ARBA00023082"/>
    </source>
</evidence>
<dbReference type="NCBIfam" id="NF007214">
    <property type="entry name" value="PRK09636.1"/>
    <property type="match status" value="1"/>
</dbReference>
<keyword evidence="10" id="KW-1185">Reference proteome</keyword>
<dbReference type="Pfam" id="PF04542">
    <property type="entry name" value="Sigma70_r2"/>
    <property type="match status" value="1"/>
</dbReference>
<dbReference type="InterPro" id="IPR013324">
    <property type="entry name" value="RNA_pol_sigma_r3/r4-like"/>
</dbReference>
<dbReference type="InterPro" id="IPR037401">
    <property type="entry name" value="SnoaL-like"/>
</dbReference>
<dbReference type="Gene3D" id="3.10.450.50">
    <property type="match status" value="1"/>
</dbReference>
<dbReference type="EMBL" id="JACXYZ010000001">
    <property type="protein sequence ID" value="MBD3925206.1"/>
    <property type="molecule type" value="Genomic_DNA"/>
</dbReference>
<keyword evidence="3" id="KW-0805">Transcription regulation</keyword>
<dbReference type="Proteomes" id="UP000618818">
    <property type="component" value="Unassembled WGS sequence"/>
</dbReference>
<dbReference type="InterPro" id="IPR052704">
    <property type="entry name" value="ECF_Sigma-70_Domain"/>
</dbReference>
<dbReference type="PANTHER" id="PTHR30173">
    <property type="entry name" value="SIGMA 19 FACTOR"/>
    <property type="match status" value="1"/>
</dbReference>
<evidence type="ECO:0000256" key="5">
    <source>
        <dbReference type="ARBA" id="ARBA00023163"/>
    </source>
</evidence>
<evidence type="ECO:0000256" key="1">
    <source>
        <dbReference type="ARBA" id="ARBA00010641"/>
    </source>
</evidence>
<dbReference type="Pfam" id="PF12680">
    <property type="entry name" value="SnoaL_2"/>
    <property type="match status" value="1"/>
</dbReference>
<dbReference type="RefSeq" id="WP_191194889.1">
    <property type="nucleotide sequence ID" value="NZ_JACXYZ010000001.1"/>
</dbReference>
<evidence type="ECO:0000259" key="8">
    <source>
        <dbReference type="Pfam" id="PF12680"/>
    </source>
</evidence>
<reference evidence="9 10" key="1">
    <citation type="submission" date="2020-09" db="EMBL/GenBank/DDBJ databases">
        <title>novel species in genus Nocardioides.</title>
        <authorList>
            <person name="Zhang G."/>
        </authorList>
    </citation>
    <scope>NUCLEOTIDE SEQUENCE [LARGE SCALE GENOMIC DNA]</scope>
    <source>
        <strain evidence="9 10">KCTC 39551</strain>
    </source>
</reference>
<evidence type="ECO:0000313" key="9">
    <source>
        <dbReference type="EMBL" id="MBD3925206.1"/>
    </source>
</evidence>
<feature type="domain" description="RNA polymerase sigma-70 region 2" evidence="6">
    <location>
        <begin position="17"/>
        <end position="79"/>
    </location>
</feature>
<dbReference type="SUPFAM" id="SSF88659">
    <property type="entry name" value="Sigma3 and sigma4 domains of RNA polymerase sigma factors"/>
    <property type="match status" value="1"/>
</dbReference>
<comment type="similarity">
    <text evidence="1">Belongs to the sigma-70 factor family. ECF subfamily.</text>
</comment>
<dbReference type="SUPFAM" id="SSF54427">
    <property type="entry name" value="NTF2-like"/>
    <property type="match status" value="1"/>
</dbReference>
<dbReference type="InterPro" id="IPR013249">
    <property type="entry name" value="RNA_pol_sigma70_r4_t2"/>
</dbReference>
<feature type="domain" description="SnoaL-like" evidence="8">
    <location>
        <begin position="187"/>
        <end position="272"/>
    </location>
</feature>
<dbReference type="InterPro" id="IPR032710">
    <property type="entry name" value="NTF2-like_dom_sf"/>
</dbReference>
<dbReference type="SUPFAM" id="SSF88946">
    <property type="entry name" value="Sigma2 domain of RNA polymerase sigma factors"/>
    <property type="match status" value="1"/>
</dbReference>
<feature type="domain" description="RNA polymerase sigma factor 70 region 4 type 2" evidence="7">
    <location>
        <begin position="115"/>
        <end position="166"/>
    </location>
</feature>
<proteinExistence type="inferred from homology"/>